<organism evidence="4 5">
    <name type="scientific">Maritalea myrionectae</name>
    <dbReference type="NCBI Taxonomy" id="454601"/>
    <lineage>
        <taxon>Bacteria</taxon>
        <taxon>Pseudomonadati</taxon>
        <taxon>Pseudomonadota</taxon>
        <taxon>Alphaproteobacteria</taxon>
        <taxon>Hyphomicrobiales</taxon>
        <taxon>Devosiaceae</taxon>
        <taxon>Maritalea</taxon>
    </lineage>
</organism>
<dbReference type="STRING" id="1122213.GCA_000423365_00252"/>
<name>A0A2R4MGG6_9HYPH</name>
<dbReference type="Gene3D" id="3.20.20.80">
    <property type="entry name" value="Glycosidases"/>
    <property type="match status" value="1"/>
</dbReference>
<dbReference type="EMBL" id="CP021330">
    <property type="protein sequence ID" value="AVX05128.1"/>
    <property type="molecule type" value="Genomic_DNA"/>
</dbReference>
<evidence type="ECO:0000259" key="1">
    <source>
        <dbReference type="Pfam" id="PF13547"/>
    </source>
</evidence>
<sequence>MATLLLSVGGQALGAAIGGPVGATIGRALGALAGSAIDNQLFGEDQPDHQGGVRLLGSREGAPISRLYGWSRLSGNIIWATELERRTTASSGAKSMSTQEDDSKIIANLAVGFCEGEVAHLGRIWADGQLLDTRNLTYRFHKGSADQSHDSLIAALQGTENCPAYRGLCYIVFENLDLSQFGNRIPQISAELCRPVGDLEQNLKAVCVIPGSTEFGYDPAPRVRLMGYGETQTENAHHIVGRSNWDVSIDELTSLCPNLKHVALVVSWFGDDLRCSTCEVAPRVIDHERQIKDVEWRVAGLTRSAAQIASDNGDGPAYGGTPSDQSIIDAIKDLNARGINVTLYPLMMMDVPANNALPNPYDSAQNQPPYPWRGRVTIDPAIGQPGSVDKTAAASSQVAQFMGACQPSDFGVNGEQMLYSGPNEWRYRRYILHYANLARAAGGVDAMIIGSEMPGLSFARESQSSFPFVSALQDLVVDVRQIVGASCKLTYAADWSEYHGYQPSDEPGGKYFHLDPLWAHPQIDAVGIDNYMPLGDWRPSVEHADKNIAAHEKDLDYLAGNIYAGEGYDWYYASAEARSQQDRTPIADGAAGEAWVWRFKDLRSWWENTHHDRPNGVKDATASAWVPQSKPLWLTELGCGAVDLAANQPNAFSDPKSVEHKSPYFSDGSPDSAMQRQFVRAHFEFWRENGAHYAATNNPISTIYGGSMLDPDRVYLWAWDARPFPAFPLLRDEWSDGAAYFTGHWLNGRLGGATIDEMAVAIAKEAGIDLATTASSGLFIEGQVTAGAATVRAELAGLLASEDLFIDDVGGQLTLTKSRWHIPHQISYDQLAVLENEIVNIKYPDAEDQVRRLDLKYAERLADYAGATAFYDSAQESGDRASLNWPTTLDPTTAGHIAAAQWRNGQDAKVSYRFDLPPSLAAYQIGDVLAVEQTTLAATINAMQTGHTQRVSLTVPADIDGHGGTSETTRTGRALEPAQSAPMIVLAQVPNADASELTTKMLAAAYAKPWPGTIRLTDSGGQGLAEIDSPNAMGILQEDVPIAHQLAMWAHDQSLLVRMLEGHLSSASASAVLQGLNRLWVECADGTWEQIGFANATLVAPKTYRLTQLLRGLGKTQFAARKASVAGGRVLVVGDTKALDMNSELVGANLELYAYAGAASPEAISPSLTPQPDALLPLAPVHVSAKRDPLTQDINIQWVRCTRIGGDMWQGADVPLDTDNLQFNLRIGLGDTVARVTQVSQSNFTYTSAAQIGDFGALADGIWIEIDQHSAIWGAGHGKRIEFSD</sequence>
<feature type="domain" description="Tip attachment protein J" evidence="2">
    <location>
        <begin position="793"/>
        <end position="934"/>
    </location>
</feature>
<feature type="domain" description="GTA TIM-barrel-like" evidence="1">
    <location>
        <begin position="425"/>
        <end position="728"/>
    </location>
</feature>
<protein>
    <recommendedName>
        <fullName evidence="6">Host specificity protein</fullName>
    </recommendedName>
</protein>
<dbReference type="Proteomes" id="UP000258927">
    <property type="component" value="Chromosome"/>
</dbReference>
<evidence type="ECO:0008006" key="6">
    <source>
        <dbReference type="Google" id="ProtNLM"/>
    </source>
</evidence>
<dbReference type="InterPro" id="IPR017853">
    <property type="entry name" value="GH"/>
</dbReference>
<dbReference type="CDD" id="cd19607">
    <property type="entry name" value="GTA_TIM-barrel-like"/>
    <property type="match status" value="1"/>
</dbReference>
<dbReference type="Pfam" id="PF23666">
    <property type="entry name" value="Rcc01698_C"/>
    <property type="match status" value="1"/>
</dbReference>
<evidence type="ECO:0000259" key="3">
    <source>
        <dbReference type="Pfam" id="PF23666"/>
    </source>
</evidence>
<feature type="domain" description="Rcc01698-like C-terminal" evidence="3">
    <location>
        <begin position="1032"/>
        <end position="1130"/>
    </location>
</feature>
<dbReference type="RefSeq" id="WP_117396143.1">
    <property type="nucleotide sequence ID" value="NZ_CP021330.1"/>
</dbReference>
<evidence type="ECO:0000313" key="4">
    <source>
        <dbReference type="EMBL" id="AVX05128.1"/>
    </source>
</evidence>
<keyword evidence="5" id="KW-1185">Reference proteome</keyword>
<dbReference type="Pfam" id="PF13550">
    <property type="entry name" value="Phage-tail_3"/>
    <property type="match status" value="1"/>
</dbReference>
<proteinExistence type="predicted"/>
<gene>
    <name evidence="4" type="ORF">MXMO3_02616</name>
</gene>
<dbReference type="Pfam" id="PF13547">
    <property type="entry name" value="GTA_TIM"/>
    <property type="match status" value="1"/>
</dbReference>
<dbReference type="KEGG" id="mmyr:MXMO3_02616"/>
<evidence type="ECO:0000313" key="5">
    <source>
        <dbReference type="Proteomes" id="UP000258927"/>
    </source>
</evidence>
<dbReference type="InterPro" id="IPR056490">
    <property type="entry name" value="Rcc01698_C"/>
</dbReference>
<accession>A0A2R4MGG6</accession>
<dbReference type="InterPro" id="IPR025195">
    <property type="entry name" value="GTA_TIM_dom"/>
</dbReference>
<reference evidence="4 5" key="1">
    <citation type="submission" date="2017-05" db="EMBL/GenBank/DDBJ databases">
        <title>Genome Analysis of Maritalea myrionectae HL2708#5.</title>
        <authorList>
            <consortium name="Cotde Inc.-PKNU"/>
            <person name="Jang D."/>
            <person name="Oh H.-M."/>
        </authorList>
    </citation>
    <scope>NUCLEOTIDE SEQUENCE [LARGE SCALE GENOMIC DNA]</scope>
    <source>
        <strain evidence="4 5">HL2708#5</strain>
    </source>
</reference>
<dbReference type="InterPro" id="IPR032876">
    <property type="entry name" value="J_dom"/>
</dbReference>
<dbReference type="SUPFAM" id="SSF51445">
    <property type="entry name" value="(Trans)glycosidases"/>
    <property type="match status" value="1"/>
</dbReference>
<evidence type="ECO:0000259" key="2">
    <source>
        <dbReference type="Pfam" id="PF13550"/>
    </source>
</evidence>